<name>A0A0N4XGQ3_NIPBR</name>
<proteinExistence type="predicted"/>
<dbReference type="STRING" id="27835.A0A0N4XGQ3"/>
<evidence type="ECO:0000313" key="3">
    <source>
        <dbReference type="WBParaSite" id="NBR_0000170501-mRNA-1"/>
    </source>
</evidence>
<sequence>MREQRLRWFGHVVRRPVDHPARKALEFEVPGKRPRGASKKRRPGYVQVATIDEDLGPRDGAGLNAKEMMMKMMIHSSCQKFYGCGLWRDRRCRTGSNRFLMKLDYYYTFVMMEEWLKFLGVQTINARREGQCVQPLKVLECTTRMILRLETIKTEEEVVDFQ</sequence>
<reference evidence="3" key="1">
    <citation type="submission" date="2017-02" db="UniProtKB">
        <authorList>
            <consortium name="WormBaseParasite"/>
        </authorList>
    </citation>
    <scope>IDENTIFICATION</scope>
</reference>
<dbReference type="EMBL" id="UYSL01001499">
    <property type="protein sequence ID" value="VDL65295.1"/>
    <property type="molecule type" value="Genomic_DNA"/>
</dbReference>
<dbReference type="Proteomes" id="UP000271162">
    <property type="component" value="Unassembled WGS sequence"/>
</dbReference>
<dbReference type="WBParaSite" id="NBR_0000170501-mRNA-1">
    <property type="protein sequence ID" value="NBR_0000170501-mRNA-1"/>
    <property type="gene ID" value="NBR_0000170501"/>
</dbReference>
<keyword evidence="2" id="KW-1185">Reference proteome</keyword>
<organism evidence="3">
    <name type="scientific">Nippostrongylus brasiliensis</name>
    <name type="common">Rat hookworm</name>
    <dbReference type="NCBI Taxonomy" id="27835"/>
    <lineage>
        <taxon>Eukaryota</taxon>
        <taxon>Metazoa</taxon>
        <taxon>Ecdysozoa</taxon>
        <taxon>Nematoda</taxon>
        <taxon>Chromadorea</taxon>
        <taxon>Rhabditida</taxon>
        <taxon>Rhabditina</taxon>
        <taxon>Rhabditomorpha</taxon>
        <taxon>Strongyloidea</taxon>
        <taxon>Heligmosomidae</taxon>
        <taxon>Nippostrongylus</taxon>
    </lineage>
</organism>
<gene>
    <name evidence="1" type="ORF">NBR_LOCUS1706</name>
</gene>
<dbReference type="AlphaFoldDB" id="A0A0N4XGQ3"/>
<evidence type="ECO:0000313" key="2">
    <source>
        <dbReference type="Proteomes" id="UP000271162"/>
    </source>
</evidence>
<protein>
    <submittedName>
        <fullName evidence="3">Retrotransposon protein</fullName>
    </submittedName>
</protein>
<reference evidence="1 2" key="2">
    <citation type="submission" date="2018-11" db="EMBL/GenBank/DDBJ databases">
        <authorList>
            <consortium name="Pathogen Informatics"/>
        </authorList>
    </citation>
    <scope>NUCLEOTIDE SEQUENCE [LARGE SCALE GENOMIC DNA]</scope>
</reference>
<accession>A0A0N4XGQ3</accession>
<evidence type="ECO:0000313" key="1">
    <source>
        <dbReference type="EMBL" id="VDL65295.1"/>
    </source>
</evidence>